<evidence type="ECO:0000256" key="1">
    <source>
        <dbReference type="SAM" id="Phobius"/>
    </source>
</evidence>
<feature type="signal peptide" evidence="2">
    <location>
        <begin position="1"/>
        <end position="24"/>
    </location>
</feature>
<dbReference type="InterPro" id="IPR026442">
    <property type="entry name" value="IPTL_CTERM"/>
</dbReference>
<evidence type="ECO:0000259" key="3">
    <source>
        <dbReference type="Pfam" id="PF18203"/>
    </source>
</evidence>
<keyword evidence="2" id="KW-0732">Signal</keyword>
<proteinExistence type="predicted"/>
<keyword evidence="1" id="KW-0472">Membrane</keyword>
<reference evidence="5" key="1">
    <citation type="journal article" date="2019" name="Int. J. Syst. Evol. Microbiol.">
        <title>The Global Catalogue of Microorganisms (GCM) 10K type strain sequencing project: providing services to taxonomists for standard genome sequencing and annotation.</title>
        <authorList>
            <consortium name="The Broad Institute Genomics Platform"/>
            <consortium name="The Broad Institute Genome Sequencing Center for Infectious Disease"/>
            <person name="Wu L."/>
            <person name="Ma J."/>
        </authorList>
    </citation>
    <scope>NUCLEOTIDE SEQUENCE [LARGE SCALE GENOMIC DNA]</scope>
    <source>
        <strain evidence="5">JCM 12125</strain>
    </source>
</reference>
<dbReference type="NCBIfam" id="TIGR04174">
    <property type="entry name" value="IPTL_CTERM"/>
    <property type="match status" value="1"/>
</dbReference>
<keyword evidence="1" id="KW-0812">Transmembrane</keyword>
<feature type="chain" id="PRO_5045338265" evidence="2">
    <location>
        <begin position="25"/>
        <end position="187"/>
    </location>
</feature>
<keyword evidence="1" id="KW-1133">Transmembrane helix</keyword>
<dbReference type="Pfam" id="PF18203">
    <property type="entry name" value="IPTL-CTERM"/>
    <property type="match status" value="1"/>
</dbReference>
<dbReference type="EMBL" id="JBHSLF010000001">
    <property type="protein sequence ID" value="MFC5342488.1"/>
    <property type="molecule type" value="Genomic_DNA"/>
</dbReference>
<feature type="transmembrane region" description="Helical" evidence="1">
    <location>
        <begin position="162"/>
        <end position="179"/>
    </location>
</feature>
<accession>A0ABW0FQB1</accession>
<evidence type="ECO:0000313" key="4">
    <source>
        <dbReference type="EMBL" id="MFC5342488.1"/>
    </source>
</evidence>
<name>A0ABW0FQB1_9CAUL</name>
<organism evidence="4 5">
    <name type="scientific">Brevundimonas staleyi</name>
    <dbReference type="NCBI Taxonomy" id="74326"/>
    <lineage>
        <taxon>Bacteria</taxon>
        <taxon>Pseudomonadati</taxon>
        <taxon>Pseudomonadota</taxon>
        <taxon>Alphaproteobacteria</taxon>
        <taxon>Caulobacterales</taxon>
        <taxon>Caulobacteraceae</taxon>
        <taxon>Brevundimonas</taxon>
    </lineage>
</organism>
<protein>
    <submittedName>
        <fullName evidence="4">IPTL-CTERM sorting domain-containing protein</fullName>
    </submittedName>
</protein>
<feature type="domain" description="IPTL-CTERM protein sorting" evidence="3">
    <location>
        <begin position="154"/>
        <end position="181"/>
    </location>
</feature>
<keyword evidence="5" id="KW-1185">Reference proteome</keyword>
<gene>
    <name evidence="4" type="ORF">ACFPIE_01085</name>
</gene>
<evidence type="ECO:0000256" key="2">
    <source>
        <dbReference type="SAM" id="SignalP"/>
    </source>
</evidence>
<dbReference type="Proteomes" id="UP001596152">
    <property type="component" value="Unassembled WGS sequence"/>
</dbReference>
<comment type="caution">
    <text evidence="4">The sequence shown here is derived from an EMBL/GenBank/DDBJ whole genome shotgun (WGS) entry which is preliminary data.</text>
</comment>
<sequence>MIRAFARAAALGFGLTLLATAAQADGAISYSLSASDPTLFGNGVQVLTGNHHYKILNFQPSATGNYVFADEYATTATAPIDGWICFLTTTPFNPATTNPLNDPAACSPHIDDNGSVTLTAGVNYTIFASSYSNDATGGPAVYNYTGPGVLVAPAPVPTLTEWAMILLTGLLAAAGATLLHRRRQTVI</sequence>
<dbReference type="RefSeq" id="WP_374036268.1">
    <property type="nucleotide sequence ID" value="NZ_CP169082.1"/>
</dbReference>
<evidence type="ECO:0000313" key="5">
    <source>
        <dbReference type="Proteomes" id="UP001596152"/>
    </source>
</evidence>